<dbReference type="Gene3D" id="3.40.50.1970">
    <property type="match status" value="1"/>
</dbReference>
<accession>A0A382B7B1</accession>
<gene>
    <name evidence="1" type="ORF">METZ01_LOCUS162358</name>
</gene>
<evidence type="ECO:0000313" key="1">
    <source>
        <dbReference type="EMBL" id="SVB09504.1"/>
    </source>
</evidence>
<proteinExistence type="predicted"/>
<protein>
    <recommendedName>
        <fullName evidence="2">Alcohol dehydrogenase iron-type/glycerol dehydrogenase GldA domain-containing protein</fullName>
    </recommendedName>
</protein>
<name>A0A382B7B1_9ZZZZ</name>
<dbReference type="EMBL" id="UINC01028470">
    <property type="protein sequence ID" value="SVB09504.1"/>
    <property type="molecule type" value="Genomic_DNA"/>
</dbReference>
<feature type="non-terminal residue" evidence="1">
    <location>
        <position position="1"/>
    </location>
</feature>
<reference evidence="1" key="1">
    <citation type="submission" date="2018-05" db="EMBL/GenBank/DDBJ databases">
        <authorList>
            <person name="Lanie J.A."/>
            <person name="Ng W.-L."/>
            <person name="Kazmierczak K.M."/>
            <person name="Andrzejewski T.M."/>
            <person name="Davidsen T.M."/>
            <person name="Wayne K.J."/>
            <person name="Tettelin H."/>
            <person name="Glass J.I."/>
            <person name="Rusch D."/>
            <person name="Podicherti R."/>
            <person name="Tsui H.-C.T."/>
            <person name="Winkler M.E."/>
        </authorList>
    </citation>
    <scope>NUCLEOTIDE SEQUENCE</scope>
</reference>
<organism evidence="1">
    <name type="scientific">marine metagenome</name>
    <dbReference type="NCBI Taxonomy" id="408172"/>
    <lineage>
        <taxon>unclassified sequences</taxon>
        <taxon>metagenomes</taxon>
        <taxon>ecological metagenomes</taxon>
    </lineage>
</organism>
<dbReference type="AlphaFoldDB" id="A0A382B7B1"/>
<sequence length="72" mass="7328">VAQSLTYSYNSVAQEVVCAEDAISGLPGIVDRLGGTRVMVVCGPSILGESDVVTRVQAALGDRCVGLFSGVA</sequence>
<dbReference type="SUPFAM" id="SSF56796">
    <property type="entry name" value="Dehydroquinate synthase-like"/>
    <property type="match status" value="1"/>
</dbReference>
<feature type="non-terminal residue" evidence="1">
    <location>
        <position position="72"/>
    </location>
</feature>
<evidence type="ECO:0008006" key="2">
    <source>
        <dbReference type="Google" id="ProtNLM"/>
    </source>
</evidence>